<gene>
    <name evidence="1" type="ORF">A2806_03915</name>
</gene>
<dbReference type="EMBL" id="MHSS01000002">
    <property type="protein sequence ID" value="OHA48814.1"/>
    <property type="molecule type" value="Genomic_DNA"/>
</dbReference>
<dbReference type="Proteomes" id="UP000177629">
    <property type="component" value="Unassembled WGS sequence"/>
</dbReference>
<organism evidence="1 2">
    <name type="scientific">Candidatus Terrybacteria bacterium RIFCSPHIGHO2_01_FULL_48_17</name>
    <dbReference type="NCBI Taxonomy" id="1802362"/>
    <lineage>
        <taxon>Bacteria</taxon>
        <taxon>Candidatus Terryibacteriota</taxon>
    </lineage>
</organism>
<dbReference type="AlphaFoldDB" id="A0A1G2PKG1"/>
<name>A0A1G2PKG1_9BACT</name>
<comment type="caution">
    <text evidence="1">The sequence shown here is derived from an EMBL/GenBank/DDBJ whole genome shotgun (WGS) entry which is preliminary data.</text>
</comment>
<evidence type="ECO:0000313" key="2">
    <source>
        <dbReference type="Proteomes" id="UP000177629"/>
    </source>
</evidence>
<sequence length="166" mass="19205">MQLELDFQKTLRRSRDALNKLKEGNSDDVETLRHIAEALRVPVAEEIPEQEIRIAEACEKIMQINPALPGTVTDILQPIINQLPRRFEVWEVRDDIGVVGREFLDHAAAHAYAGGWRSRYTTITSKRLNVLEMRRLLAHTNPAFLFSGERKMLPRIKRLLYLPPRN</sequence>
<accession>A0A1G2PKG1</accession>
<evidence type="ECO:0000313" key="1">
    <source>
        <dbReference type="EMBL" id="OHA48814.1"/>
    </source>
</evidence>
<protein>
    <submittedName>
        <fullName evidence="1">Uncharacterized protein</fullName>
    </submittedName>
</protein>
<proteinExistence type="predicted"/>
<reference evidence="1 2" key="1">
    <citation type="journal article" date="2016" name="Nat. Commun.">
        <title>Thousands of microbial genomes shed light on interconnected biogeochemical processes in an aquifer system.</title>
        <authorList>
            <person name="Anantharaman K."/>
            <person name="Brown C.T."/>
            <person name="Hug L.A."/>
            <person name="Sharon I."/>
            <person name="Castelle C.J."/>
            <person name="Probst A.J."/>
            <person name="Thomas B.C."/>
            <person name="Singh A."/>
            <person name="Wilkins M.J."/>
            <person name="Karaoz U."/>
            <person name="Brodie E.L."/>
            <person name="Williams K.H."/>
            <person name="Hubbard S.S."/>
            <person name="Banfield J.F."/>
        </authorList>
    </citation>
    <scope>NUCLEOTIDE SEQUENCE [LARGE SCALE GENOMIC DNA]</scope>
</reference>